<keyword evidence="10" id="KW-1185">Reference proteome</keyword>
<dbReference type="InterPro" id="IPR007353">
    <property type="entry name" value="DUF421"/>
</dbReference>
<feature type="transmembrane region" description="Helical" evidence="7">
    <location>
        <begin position="6"/>
        <end position="24"/>
    </location>
</feature>
<evidence type="ECO:0000256" key="7">
    <source>
        <dbReference type="SAM" id="Phobius"/>
    </source>
</evidence>
<feature type="transmembrane region" description="Helical" evidence="7">
    <location>
        <begin position="56"/>
        <end position="75"/>
    </location>
</feature>
<proteinExistence type="inferred from homology"/>
<accession>A0A8J3A0E1</accession>
<evidence type="ECO:0000256" key="4">
    <source>
        <dbReference type="ARBA" id="ARBA00022692"/>
    </source>
</evidence>
<dbReference type="Proteomes" id="UP000656813">
    <property type="component" value="Unassembled WGS sequence"/>
</dbReference>
<sequence>MELQWIWKAVLIILVGTLLLRIGGRRSISQMTISTTVIMISIGTLLIQPISGKNIWMTFALAGLIILTLIALEYLQFKSDKIETLLTGKSVLVIENGTVNERNLKKLRLTIDKLEMRLRQASIEKISDVKWATIEPSGKLGYLLSDQKQFATKQDINQLKAMIQSLAVHPNVAPIIQQDQPSLSTIFTEVKDKEHQAPPPDHLN</sequence>
<dbReference type="PANTHER" id="PTHR34582:SF2">
    <property type="entry name" value="UPF0702 TRANSMEMBRANE PROTEIN YDFR"/>
    <property type="match status" value="1"/>
</dbReference>
<dbReference type="RefSeq" id="WP_188499038.1">
    <property type="nucleotide sequence ID" value="NZ_BMFV01000043.1"/>
</dbReference>
<dbReference type="Gene3D" id="3.30.240.20">
    <property type="entry name" value="bsu07140 like domains"/>
    <property type="match status" value="1"/>
</dbReference>
<evidence type="ECO:0000256" key="3">
    <source>
        <dbReference type="ARBA" id="ARBA00022475"/>
    </source>
</evidence>
<evidence type="ECO:0000256" key="2">
    <source>
        <dbReference type="ARBA" id="ARBA00006448"/>
    </source>
</evidence>
<keyword evidence="5 7" id="KW-1133">Transmembrane helix</keyword>
<evidence type="ECO:0000256" key="1">
    <source>
        <dbReference type="ARBA" id="ARBA00004651"/>
    </source>
</evidence>
<dbReference type="EMBL" id="BMFV01000043">
    <property type="protein sequence ID" value="GGH87862.1"/>
    <property type="molecule type" value="Genomic_DNA"/>
</dbReference>
<keyword evidence="6 7" id="KW-0472">Membrane</keyword>
<keyword evidence="3" id="KW-1003">Cell membrane</keyword>
<evidence type="ECO:0000259" key="8">
    <source>
        <dbReference type="Pfam" id="PF04239"/>
    </source>
</evidence>
<dbReference type="PANTHER" id="PTHR34582">
    <property type="entry name" value="UPF0702 TRANSMEMBRANE PROTEIN YCAP"/>
    <property type="match status" value="1"/>
</dbReference>
<evidence type="ECO:0000313" key="10">
    <source>
        <dbReference type="Proteomes" id="UP000656813"/>
    </source>
</evidence>
<reference evidence="9" key="2">
    <citation type="submission" date="2020-09" db="EMBL/GenBank/DDBJ databases">
        <authorList>
            <person name="Sun Q."/>
            <person name="Zhou Y."/>
        </authorList>
    </citation>
    <scope>NUCLEOTIDE SEQUENCE</scope>
    <source>
        <strain evidence="9">CGMCC 1.12777</strain>
    </source>
</reference>
<evidence type="ECO:0000313" key="9">
    <source>
        <dbReference type="EMBL" id="GGH87862.1"/>
    </source>
</evidence>
<gene>
    <name evidence="9" type="ORF">GCM10007096_38860</name>
</gene>
<feature type="domain" description="YetF C-terminal" evidence="8">
    <location>
        <begin position="78"/>
        <end position="152"/>
    </location>
</feature>
<comment type="similarity">
    <text evidence="2">Belongs to the UPF0702 family.</text>
</comment>
<dbReference type="GO" id="GO:0005886">
    <property type="term" value="C:plasma membrane"/>
    <property type="evidence" value="ECO:0007669"/>
    <property type="project" value="UniProtKB-SubCell"/>
</dbReference>
<organism evidence="9 10">
    <name type="scientific">Pullulanibacillus pueri</name>
    <dbReference type="NCBI Taxonomy" id="1437324"/>
    <lineage>
        <taxon>Bacteria</taxon>
        <taxon>Bacillati</taxon>
        <taxon>Bacillota</taxon>
        <taxon>Bacilli</taxon>
        <taxon>Bacillales</taxon>
        <taxon>Sporolactobacillaceae</taxon>
        <taxon>Pullulanibacillus</taxon>
    </lineage>
</organism>
<evidence type="ECO:0000256" key="5">
    <source>
        <dbReference type="ARBA" id="ARBA00022989"/>
    </source>
</evidence>
<comment type="subcellular location">
    <subcellularLocation>
        <location evidence="1">Cell membrane</location>
        <topology evidence="1">Multi-pass membrane protein</topology>
    </subcellularLocation>
</comment>
<evidence type="ECO:0000256" key="6">
    <source>
        <dbReference type="ARBA" id="ARBA00023136"/>
    </source>
</evidence>
<comment type="caution">
    <text evidence="9">The sequence shown here is derived from an EMBL/GenBank/DDBJ whole genome shotgun (WGS) entry which is preliminary data.</text>
</comment>
<dbReference type="Pfam" id="PF04239">
    <property type="entry name" value="DUF421"/>
    <property type="match status" value="1"/>
</dbReference>
<dbReference type="AlphaFoldDB" id="A0A8J3A0E1"/>
<feature type="transmembrane region" description="Helical" evidence="7">
    <location>
        <begin position="31"/>
        <end position="50"/>
    </location>
</feature>
<dbReference type="InterPro" id="IPR023090">
    <property type="entry name" value="UPF0702_alpha/beta_dom_sf"/>
</dbReference>
<reference evidence="9" key="1">
    <citation type="journal article" date="2014" name="Int. J. Syst. Evol. Microbiol.">
        <title>Complete genome sequence of Corynebacterium casei LMG S-19264T (=DSM 44701T), isolated from a smear-ripened cheese.</title>
        <authorList>
            <consortium name="US DOE Joint Genome Institute (JGI-PGF)"/>
            <person name="Walter F."/>
            <person name="Albersmeier A."/>
            <person name="Kalinowski J."/>
            <person name="Ruckert C."/>
        </authorList>
    </citation>
    <scope>NUCLEOTIDE SEQUENCE</scope>
    <source>
        <strain evidence="9">CGMCC 1.12777</strain>
    </source>
</reference>
<keyword evidence="4 7" id="KW-0812">Transmembrane</keyword>
<protein>
    <submittedName>
        <fullName evidence="9">DUF421 domain-containing protein</fullName>
    </submittedName>
</protein>
<name>A0A8J3A0E1_9BACL</name>